<keyword evidence="2" id="KW-1185">Reference proteome</keyword>
<protein>
    <submittedName>
        <fullName evidence="1">Uncharacterized protein</fullName>
    </submittedName>
</protein>
<dbReference type="EMBL" id="NMUH01000048">
    <property type="protein sequence ID" value="MQL69814.1"/>
    <property type="molecule type" value="Genomic_DNA"/>
</dbReference>
<evidence type="ECO:0000313" key="1">
    <source>
        <dbReference type="EMBL" id="MQL69814.1"/>
    </source>
</evidence>
<dbReference type="Proteomes" id="UP000652761">
    <property type="component" value="Unassembled WGS sequence"/>
</dbReference>
<sequence>MDPLYQVNSTDSTGETCLRDFAQRLDFSFFLRLVFLTLLKGPGPDPGAIDHGICHLDLAYHCGLLAKEISVSLPLRFAG</sequence>
<dbReference type="AlphaFoldDB" id="A0A843TJU5"/>
<comment type="caution">
    <text evidence="1">The sequence shown here is derived from an EMBL/GenBank/DDBJ whole genome shotgun (WGS) entry which is preliminary data.</text>
</comment>
<gene>
    <name evidence="1" type="ORF">Taro_002119</name>
</gene>
<evidence type="ECO:0000313" key="2">
    <source>
        <dbReference type="Proteomes" id="UP000652761"/>
    </source>
</evidence>
<proteinExistence type="predicted"/>
<organism evidence="1 2">
    <name type="scientific">Colocasia esculenta</name>
    <name type="common">Wild taro</name>
    <name type="synonym">Arum esculentum</name>
    <dbReference type="NCBI Taxonomy" id="4460"/>
    <lineage>
        <taxon>Eukaryota</taxon>
        <taxon>Viridiplantae</taxon>
        <taxon>Streptophyta</taxon>
        <taxon>Embryophyta</taxon>
        <taxon>Tracheophyta</taxon>
        <taxon>Spermatophyta</taxon>
        <taxon>Magnoliopsida</taxon>
        <taxon>Liliopsida</taxon>
        <taxon>Araceae</taxon>
        <taxon>Aroideae</taxon>
        <taxon>Colocasieae</taxon>
        <taxon>Colocasia</taxon>
    </lineage>
</organism>
<reference evidence="1" key="1">
    <citation type="submission" date="2017-07" db="EMBL/GenBank/DDBJ databases">
        <title>Taro Niue Genome Assembly and Annotation.</title>
        <authorList>
            <person name="Atibalentja N."/>
            <person name="Keating K."/>
            <person name="Fields C.J."/>
        </authorList>
    </citation>
    <scope>NUCLEOTIDE SEQUENCE</scope>
    <source>
        <strain evidence="1">Niue_2</strain>
        <tissue evidence="1">Leaf</tissue>
    </source>
</reference>
<accession>A0A843TJU5</accession>
<name>A0A843TJU5_COLES</name>